<dbReference type="AlphaFoldDB" id="A0A9Q0G7X5"/>
<comment type="caution">
    <text evidence="2">The sequence shown here is derived from an EMBL/GenBank/DDBJ whole genome shotgun (WGS) entry which is preliminary data.</text>
</comment>
<name>A0A9Q0G7X5_9ROSI</name>
<proteinExistence type="predicted"/>
<evidence type="ECO:0000313" key="3">
    <source>
        <dbReference type="Proteomes" id="UP001141552"/>
    </source>
</evidence>
<evidence type="ECO:0000313" key="2">
    <source>
        <dbReference type="EMBL" id="KAJ4844857.1"/>
    </source>
</evidence>
<sequence length="75" mass="8639">EPCPLDVLKPSRNLRSHEAHLQRRFQDQHQKIHRFRQGDNFYLAGNPEDEFNPQQEEGSRSIPLAGKEGKATSLS</sequence>
<feature type="region of interest" description="Disordered" evidence="1">
    <location>
        <begin position="39"/>
        <end position="75"/>
    </location>
</feature>
<evidence type="ECO:0000256" key="1">
    <source>
        <dbReference type="SAM" id="MobiDB-lite"/>
    </source>
</evidence>
<dbReference type="Proteomes" id="UP001141552">
    <property type="component" value="Unassembled WGS sequence"/>
</dbReference>
<reference evidence="2" key="1">
    <citation type="submission" date="2022-02" db="EMBL/GenBank/DDBJ databases">
        <authorList>
            <person name="Henning P.M."/>
            <person name="McCubbin A.G."/>
            <person name="Shore J.S."/>
        </authorList>
    </citation>
    <scope>NUCLEOTIDE SEQUENCE</scope>
    <source>
        <strain evidence="2">F60SS</strain>
        <tissue evidence="2">Leaves</tissue>
    </source>
</reference>
<dbReference type="EMBL" id="JAKUCV010001846">
    <property type="protein sequence ID" value="KAJ4844857.1"/>
    <property type="molecule type" value="Genomic_DNA"/>
</dbReference>
<protein>
    <submittedName>
        <fullName evidence="2">Uncharacterized protein</fullName>
    </submittedName>
</protein>
<keyword evidence="3" id="KW-1185">Reference proteome</keyword>
<organism evidence="2 3">
    <name type="scientific">Turnera subulata</name>
    <dbReference type="NCBI Taxonomy" id="218843"/>
    <lineage>
        <taxon>Eukaryota</taxon>
        <taxon>Viridiplantae</taxon>
        <taxon>Streptophyta</taxon>
        <taxon>Embryophyta</taxon>
        <taxon>Tracheophyta</taxon>
        <taxon>Spermatophyta</taxon>
        <taxon>Magnoliopsida</taxon>
        <taxon>eudicotyledons</taxon>
        <taxon>Gunneridae</taxon>
        <taxon>Pentapetalae</taxon>
        <taxon>rosids</taxon>
        <taxon>fabids</taxon>
        <taxon>Malpighiales</taxon>
        <taxon>Passifloraceae</taxon>
        <taxon>Turnera</taxon>
    </lineage>
</organism>
<gene>
    <name evidence="2" type="ORF">Tsubulata_021839</name>
</gene>
<reference evidence="2" key="2">
    <citation type="journal article" date="2023" name="Plants (Basel)">
        <title>Annotation of the Turnera subulata (Passifloraceae) Draft Genome Reveals the S-Locus Evolved after the Divergence of Turneroideae from Passifloroideae in a Stepwise Manner.</title>
        <authorList>
            <person name="Henning P.M."/>
            <person name="Roalson E.H."/>
            <person name="Mir W."/>
            <person name="McCubbin A.G."/>
            <person name="Shore J.S."/>
        </authorList>
    </citation>
    <scope>NUCLEOTIDE SEQUENCE</scope>
    <source>
        <strain evidence="2">F60SS</strain>
    </source>
</reference>
<accession>A0A9Q0G7X5</accession>
<feature type="non-terminal residue" evidence="2">
    <location>
        <position position="75"/>
    </location>
</feature>